<dbReference type="InterPro" id="IPR017871">
    <property type="entry name" value="ABC_transporter-like_CS"/>
</dbReference>
<evidence type="ECO:0000313" key="7">
    <source>
        <dbReference type="Proteomes" id="UP000184386"/>
    </source>
</evidence>
<protein>
    <submittedName>
        <fullName evidence="6">Peptide/nickel transport system ATP-binding protein</fullName>
    </submittedName>
</protein>
<evidence type="ECO:0000256" key="1">
    <source>
        <dbReference type="ARBA" id="ARBA00022448"/>
    </source>
</evidence>
<dbReference type="OrthoDB" id="9806285at2"/>
<dbReference type="GO" id="GO:0016887">
    <property type="term" value="F:ATP hydrolysis activity"/>
    <property type="evidence" value="ECO:0007669"/>
    <property type="project" value="InterPro"/>
</dbReference>
<dbReference type="InterPro" id="IPR003593">
    <property type="entry name" value="AAA+_ATPase"/>
</dbReference>
<dbReference type="PANTHER" id="PTHR43776:SF8">
    <property type="entry name" value="ABC TRANSPORTER, ATP-BINDING PROTEIN"/>
    <property type="match status" value="1"/>
</dbReference>
<keyword evidence="4" id="KW-0175">Coiled coil</keyword>
<name>A0A1M6MFG5_9FIRM</name>
<keyword evidence="1" id="KW-0813">Transport</keyword>
<keyword evidence="3 6" id="KW-0067">ATP-binding</keyword>
<keyword evidence="7" id="KW-1185">Reference proteome</keyword>
<sequence>MANKDRKVLIRVQNLKQYFPIKKSFVQKEKLFVRANDDITLDIYEGETLGLVGESGCGKSTLGRTLLQLYTQTDGRTMYYGRDVDEIAPAYVLDILKSLAERKKEYFNLKEKADSVKKQYDALPDGDEKYALRAHLLETEKHARDSFLDIVQLIGGFFVADDLDPVSDILVKEYKAGVECSRLKEKLNNARVVYEGQRSSLKEKGKTANQIDDATQNALQQIKKQEEIIKIKERELEEIRSEIYKLMKKYEGNPDFAKYEVYRDKGINLARLSEEESRKLRKDLQLIFQDPYSSLNPRMTVGQIISEGLLAHKYFDKNDDKLQNYVMEVMEKCGLAPYFIHRYPHQFSGGQRQRIGIARSLALKPKFVVCDEAVSALDVSIQSQIINLLLDLKEQENLTYLFISHDLSVIKYISDRVGVMYLGNIVELAATEELFAHPTHPYTEALLSAIPTTDVDNKKEAIILEGDIPSPINPPSGCKFHTRCRYATDICKKVVPDFEEVRPDHFVACHHKINL</sequence>
<evidence type="ECO:0000256" key="3">
    <source>
        <dbReference type="ARBA" id="ARBA00022840"/>
    </source>
</evidence>
<dbReference type="Gene3D" id="3.40.50.300">
    <property type="entry name" value="P-loop containing nucleotide triphosphate hydrolases"/>
    <property type="match status" value="2"/>
</dbReference>
<dbReference type="Proteomes" id="UP000184386">
    <property type="component" value="Unassembled WGS sequence"/>
</dbReference>
<dbReference type="InterPro" id="IPR050319">
    <property type="entry name" value="ABC_transp_ATP-bind"/>
</dbReference>
<dbReference type="SUPFAM" id="SSF52540">
    <property type="entry name" value="P-loop containing nucleoside triphosphate hydrolases"/>
    <property type="match status" value="2"/>
</dbReference>
<dbReference type="AlphaFoldDB" id="A0A1M6MFG5"/>
<dbReference type="GO" id="GO:0015833">
    <property type="term" value="P:peptide transport"/>
    <property type="evidence" value="ECO:0007669"/>
    <property type="project" value="InterPro"/>
</dbReference>
<dbReference type="InterPro" id="IPR013563">
    <property type="entry name" value="Oligopep_ABC_C"/>
</dbReference>
<feature type="coiled-coil region" evidence="4">
    <location>
        <begin position="184"/>
        <end position="249"/>
    </location>
</feature>
<gene>
    <name evidence="6" type="ORF">SAMN02745136_00987</name>
</gene>
<evidence type="ECO:0000313" key="6">
    <source>
        <dbReference type="EMBL" id="SHJ82219.1"/>
    </source>
</evidence>
<dbReference type="PROSITE" id="PS00211">
    <property type="entry name" value="ABC_TRANSPORTER_1"/>
    <property type="match status" value="1"/>
</dbReference>
<dbReference type="GO" id="GO:0005524">
    <property type="term" value="F:ATP binding"/>
    <property type="evidence" value="ECO:0007669"/>
    <property type="project" value="UniProtKB-KW"/>
</dbReference>
<dbReference type="GO" id="GO:0055085">
    <property type="term" value="P:transmembrane transport"/>
    <property type="evidence" value="ECO:0007669"/>
    <property type="project" value="UniProtKB-ARBA"/>
</dbReference>
<dbReference type="RefSeq" id="WP_073273487.1">
    <property type="nucleotide sequence ID" value="NZ_FRAC01000007.1"/>
</dbReference>
<dbReference type="CDD" id="cd03257">
    <property type="entry name" value="ABC_NikE_OppD_transporters"/>
    <property type="match status" value="1"/>
</dbReference>
<proteinExistence type="predicted"/>
<dbReference type="STRING" id="1121322.SAMN02745136_00987"/>
<keyword evidence="2" id="KW-0547">Nucleotide-binding</keyword>
<reference evidence="6 7" key="1">
    <citation type="submission" date="2016-11" db="EMBL/GenBank/DDBJ databases">
        <authorList>
            <person name="Jaros S."/>
            <person name="Januszkiewicz K."/>
            <person name="Wedrychowicz H."/>
        </authorList>
    </citation>
    <scope>NUCLEOTIDE SEQUENCE [LARGE SCALE GENOMIC DNA]</scope>
    <source>
        <strain evidence="6 7">DSM 15929</strain>
    </source>
</reference>
<evidence type="ECO:0000256" key="2">
    <source>
        <dbReference type="ARBA" id="ARBA00022741"/>
    </source>
</evidence>
<dbReference type="InterPro" id="IPR003439">
    <property type="entry name" value="ABC_transporter-like_ATP-bd"/>
</dbReference>
<dbReference type="NCBIfam" id="TIGR01727">
    <property type="entry name" value="oligo_HPY"/>
    <property type="match status" value="1"/>
</dbReference>
<feature type="domain" description="ABC transporter" evidence="5">
    <location>
        <begin position="10"/>
        <end position="447"/>
    </location>
</feature>
<dbReference type="PANTHER" id="PTHR43776">
    <property type="entry name" value="TRANSPORT ATP-BINDING PROTEIN"/>
    <property type="match status" value="1"/>
</dbReference>
<dbReference type="Pfam" id="PF08352">
    <property type="entry name" value="oligo_HPY"/>
    <property type="match status" value="1"/>
</dbReference>
<evidence type="ECO:0000256" key="4">
    <source>
        <dbReference type="SAM" id="Coils"/>
    </source>
</evidence>
<dbReference type="InterPro" id="IPR027417">
    <property type="entry name" value="P-loop_NTPase"/>
</dbReference>
<dbReference type="Pfam" id="PF00005">
    <property type="entry name" value="ABC_tran"/>
    <property type="match status" value="2"/>
</dbReference>
<dbReference type="EMBL" id="FRAC01000007">
    <property type="protein sequence ID" value="SHJ82219.1"/>
    <property type="molecule type" value="Genomic_DNA"/>
</dbReference>
<dbReference type="SMART" id="SM00382">
    <property type="entry name" value="AAA"/>
    <property type="match status" value="1"/>
</dbReference>
<organism evidence="6 7">
    <name type="scientific">Anaerocolumna jejuensis DSM 15929</name>
    <dbReference type="NCBI Taxonomy" id="1121322"/>
    <lineage>
        <taxon>Bacteria</taxon>
        <taxon>Bacillati</taxon>
        <taxon>Bacillota</taxon>
        <taxon>Clostridia</taxon>
        <taxon>Lachnospirales</taxon>
        <taxon>Lachnospiraceae</taxon>
        <taxon>Anaerocolumna</taxon>
    </lineage>
</organism>
<dbReference type="PROSITE" id="PS50893">
    <property type="entry name" value="ABC_TRANSPORTER_2"/>
    <property type="match status" value="1"/>
</dbReference>
<evidence type="ECO:0000259" key="5">
    <source>
        <dbReference type="PROSITE" id="PS50893"/>
    </source>
</evidence>
<accession>A0A1M6MFG5</accession>